<feature type="compositionally biased region" description="Polar residues" evidence="1">
    <location>
        <begin position="56"/>
        <end position="84"/>
    </location>
</feature>
<dbReference type="HOGENOM" id="CLU_2065308_0_0_1"/>
<proteinExistence type="predicted"/>
<evidence type="ECO:0000313" key="3">
    <source>
        <dbReference type="Proteomes" id="UP000026962"/>
    </source>
</evidence>
<name>A0A0E0MG05_ORYPU</name>
<dbReference type="AlphaFoldDB" id="A0A0E0MG05"/>
<accession>A0A0E0MG05</accession>
<organism evidence="2">
    <name type="scientific">Oryza punctata</name>
    <name type="common">Red rice</name>
    <dbReference type="NCBI Taxonomy" id="4537"/>
    <lineage>
        <taxon>Eukaryota</taxon>
        <taxon>Viridiplantae</taxon>
        <taxon>Streptophyta</taxon>
        <taxon>Embryophyta</taxon>
        <taxon>Tracheophyta</taxon>
        <taxon>Spermatophyta</taxon>
        <taxon>Magnoliopsida</taxon>
        <taxon>Liliopsida</taxon>
        <taxon>Poales</taxon>
        <taxon>Poaceae</taxon>
        <taxon>BOP clade</taxon>
        <taxon>Oryzoideae</taxon>
        <taxon>Oryzeae</taxon>
        <taxon>Oryzinae</taxon>
        <taxon>Oryza</taxon>
    </lineage>
</organism>
<keyword evidence="3" id="KW-1185">Reference proteome</keyword>
<evidence type="ECO:0000313" key="2">
    <source>
        <dbReference type="EnsemblPlants" id="OPUNC11G13040.1"/>
    </source>
</evidence>
<sequence length="119" mass="12550">MEPSRQRRAHAAMTGTKPPTDMPLTTTSNRNSWGKAHPSLAADNSSPDPANFAGDPSSTAMAVATSSPTSTTNFSHQPPSSELYQTSPELLGEAKNTVTAYTICSNDSKSIHMISSPID</sequence>
<dbReference type="Gramene" id="OPUNC11G13040.1">
    <property type="protein sequence ID" value="OPUNC11G13040.1"/>
    <property type="gene ID" value="OPUNC11G13040"/>
</dbReference>
<feature type="compositionally biased region" description="Polar residues" evidence="1">
    <location>
        <begin position="23"/>
        <end position="32"/>
    </location>
</feature>
<feature type="region of interest" description="Disordered" evidence="1">
    <location>
        <begin position="1"/>
        <end position="84"/>
    </location>
</feature>
<evidence type="ECO:0000256" key="1">
    <source>
        <dbReference type="SAM" id="MobiDB-lite"/>
    </source>
</evidence>
<reference evidence="2" key="2">
    <citation type="submission" date="2018-05" db="EMBL/GenBank/DDBJ databases">
        <title>OpunRS2 (Oryza punctata Reference Sequence Version 2).</title>
        <authorList>
            <person name="Zhang J."/>
            <person name="Kudrna D."/>
            <person name="Lee S."/>
            <person name="Talag J."/>
            <person name="Welchert J."/>
            <person name="Wing R.A."/>
        </authorList>
    </citation>
    <scope>NUCLEOTIDE SEQUENCE [LARGE SCALE GENOMIC DNA]</scope>
</reference>
<dbReference type="EnsemblPlants" id="OPUNC11G13040.1">
    <property type="protein sequence ID" value="OPUNC11G13040.1"/>
    <property type="gene ID" value="OPUNC11G13040"/>
</dbReference>
<feature type="compositionally biased region" description="Basic residues" evidence="1">
    <location>
        <begin position="1"/>
        <end position="10"/>
    </location>
</feature>
<protein>
    <submittedName>
        <fullName evidence="2">Uncharacterized protein</fullName>
    </submittedName>
</protein>
<reference evidence="2" key="1">
    <citation type="submission" date="2015-04" db="UniProtKB">
        <authorList>
            <consortium name="EnsemblPlants"/>
        </authorList>
    </citation>
    <scope>IDENTIFICATION</scope>
</reference>
<dbReference type="Proteomes" id="UP000026962">
    <property type="component" value="Chromosome 11"/>
</dbReference>